<dbReference type="PANTHER" id="PTHR45740:SF2">
    <property type="entry name" value="POLY [ADP-RIBOSE] POLYMERASE"/>
    <property type="match status" value="1"/>
</dbReference>
<gene>
    <name evidence="3" type="ORF">BRAN1462_LOCUS44172</name>
</gene>
<dbReference type="Gene3D" id="3.90.228.10">
    <property type="match status" value="1"/>
</dbReference>
<evidence type="ECO:0000313" key="3">
    <source>
        <dbReference type="EMBL" id="CAD9618795.1"/>
    </source>
</evidence>
<dbReference type="Pfam" id="PF10283">
    <property type="entry name" value="zf-CCHH"/>
    <property type="match status" value="1"/>
</dbReference>
<accession>A0A6V0G0G3</accession>
<sequence>MGCADSKASVPVDSFRVKEAKVIRRSYCPAGSECGQKYAEDHRLRFCHPGDVDCCERPECRNGEDCPHRLDQGHCDVFCHPGDEDYTGARKACRYAAACKDCAPRHRRRFSHPGDADDPRPPPRKACKFGLRCFRHSDDHLREFAHPGDADYRRGLVVLEDGVVPEFDTLRQLFDYCDPAGHGNFVLKEDFAEALAILDGYREEGAPLDADRGWRDLEGARNAFVGFAKFAAWAERVGVWLPVGVDVQPASADGSGNDLSCGFVYPDGRRCSCKSFCPREQAGGSSASTAAPAAGADAGAAVVCPEVGDARELPQRLPSSFTLAPQFCKCGHKRSMHAQRGHRGGDEPVPRYWMPPSSEEAPLLGGDDGIAVQQVLLTGDVVDRFQYLLDRTHKASDNWTRDRGCALHGRHCHAKDPMCAFRNKCEVPSGYRVAGVLRNVNPELWGEYALARGAISKECESDAGRPFKVIADVQTHGVFLEEKPAIESCNEWFLFHGSSPEKCQQIMDSNFRLSLAGSGATWKDAGSSTGTPLYGHGIYFADRVTKADEYSHMVEAGQRFAGCHTMLVCRVVGGRTQYCDTNEIDAVALQKQVISGPFHSVFGDRVTRLKKPFREVVVYDATQCYPEYLVYYRRLYS</sequence>
<organism evidence="3">
    <name type="scientific">Zooxanthella nutricula</name>
    <dbReference type="NCBI Taxonomy" id="1333877"/>
    <lineage>
        <taxon>Eukaryota</taxon>
        <taxon>Sar</taxon>
        <taxon>Alveolata</taxon>
        <taxon>Dinophyceae</taxon>
        <taxon>Peridiniales</taxon>
        <taxon>Peridiniales incertae sedis</taxon>
        <taxon>Zooxanthella</taxon>
    </lineage>
</organism>
<evidence type="ECO:0008006" key="4">
    <source>
        <dbReference type="Google" id="ProtNLM"/>
    </source>
</evidence>
<dbReference type="GO" id="GO:1990404">
    <property type="term" value="F:NAD+-protein mono-ADP-ribosyltransferase activity"/>
    <property type="evidence" value="ECO:0007669"/>
    <property type="project" value="TreeGrafter"/>
</dbReference>
<reference evidence="3" key="1">
    <citation type="submission" date="2021-01" db="EMBL/GenBank/DDBJ databases">
        <authorList>
            <person name="Corre E."/>
            <person name="Pelletier E."/>
            <person name="Niang G."/>
            <person name="Scheremetjew M."/>
            <person name="Finn R."/>
            <person name="Kale V."/>
            <person name="Holt S."/>
            <person name="Cochrane G."/>
            <person name="Meng A."/>
            <person name="Brown T."/>
            <person name="Cohen L."/>
        </authorList>
    </citation>
    <scope>NUCLEOTIDE SEQUENCE</scope>
    <source>
        <strain evidence="3">RCC3387</strain>
    </source>
</reference>
<evidence type="ECO:0000259" key="1">
    <source>
        <dbReference type="Pfam" id="PF00644"/>
    </source>
</evidence>
<dbReference type="InterPro" id="IPR051712">
    <property type="entry name" value="ARTD-AVP"/>
</dbReference>
<dbReference type="SUPFAM" id="SSF56399">
    <property type="entry name" value="ADP-ribosylation"/>
    <property type="match status" value="1"/>
</dbReference>
<dbReference type="InterPro" id="IPR019406">
    <property type="entry name" value="APLF_PBZ"/>
</dbReference>
<dbReference type="EMBL" id="HBGW01069304">
    <property type="protein sequence ID" value="CAD9618795.1"/>
    <property type="molecule type" value="Transcribed_RNA"/>
</dbReference>
<dbReference type="Pfam" id="PF00644">
    <property type="entry name" value="PARP"/>
    <property type="match status" value="1"/>
</dbReference>
<dbReference type="InterPro" id="IPR012317">
    <property type="entry name" value="Poly(ADP-ribose)pol_cat_dom"/>
</dbReference>
<evidence type="ECO:0000259" key="2">
    <source>
        <dbReference type="Pfam" id="PF10283"/>
    </source>
</evidence>
<dbReference type="GO" id="GO:0005634">
    <property type="term" value="C:nucleus"/>
    <property type="evidence" value="ECO:0007669"/>
    <property type="project" value="TreeGrafter"/>
</dbReference>
<dbReference type="AlphaFoldDB" id="A0A6V0G0G3"/>
<proteinExistence type="predicted"/>
<dbReference type="PANTHER" id="PTHR45740">
    <property type="entry name" value="POLY [ADP-RIBOSE] POLYMERASE"/>
    <property type="match status" value="1"/>
</dbReference>
<feature type="domain" description="PBZ-type" evidence="2">
    <location>
        <begin position="124"/>
        <end position="149"/>
    </location>
</feature>
<feature type="domain" description="PARP catalytic" evidence="1">
    <location>
        <begin position="470"/>
        <end position="632"/>
    </location>
</feature>
<protein>
    <recommendedName>
        <fullName evidence="4">Poly [ADP-ribose] polymerase</fullName>
    </recommendedName>
</protein>
<dbReference type="GO" id="GO:0003950">
    <property type="term" value="F:NAD+ poly-ADP-ribosyltransferase activity"/>
    <property type="evidence" value="ECO:0007669"/>
    <property type="project" value="InterPro"/>
</dbReference>
<name>A0A6V0G0G3_9DINO</name>